<feature type="region of interest" description="Disordered" evidence="5">
    <location>
        <begin position="126"/>
        <end position="146"/>
    </location>
</feature>
<keyword evidence="2" id="KW-0408">Iron</keyword>
<dbReference type="RefSeq" id="WP_012844912.1">
    <property type="nucleotide sequence ID" value="NC_013501.1"/>
</dbReference>
<sequence length="146" mass="16494">MNKRLMKTIVGVVLLGGFFAMVMLSFGEKVGGYMNFEEAAASGSEAHVVGQWVRERPVRYDPARNVFTFYMRDAAGTVRRVEYPNPKPANFEDAEQLVVMGRMRGDVFHAREILMKCPSKYNDMRALQQQSQPPSDAARMPAMPNE</sequence>
<dbReference type="STRING" id="518766.Rmar_2424"/>
<evidence type="ECO:0000256" key="4">
    <source>
        <dbReference type="ARBA" id="ARBA00023136"/>
    </source>
</evidence>
<dbReference type="eggNOG" id="COG2332">
    <property type="taxonomic scope" value="Bacteria"/>
</dbReference>
<dbReference type="SUPFAM" id="SSF82093">
    <property type="entry name" value="Heme chaperone CcmE"/>
    <property type="match status" value="1"/>
</dbReference>
<dbReference type="InterPro" id="IPR036127">
    <property type="entry name" value="CcmE-like_sf"/>
</dbReference>
<dbReference type="InterPro" id="IPR012340">
    <property type="entry name" value="NA-bd_OB-fold"/>
</dbReference>
<organism evidence="6 7">
    <name type="scientific">Rhodothermus marinus (strain ATCC 43812 / DSM 4252 / R-10)</name>
    <name type="common">Rhodothermus obamensis</name>
    <dbReference type="NCBI Taxonomy" id="518766"/>
    <lineage>
        <taxon>Bacteria</taxon>
        <taxon>Pseudomonadati</taxon>
        <taxon>Rhodothermota</taxon>
        <taxon>Rhodothermia</taxon>
        <taxon>Rhodothermales</taxon>
        <taxon>Rhodothermaceae</taxon>
        <taxon>Rhodothermus</taxon>
    </lineage>
</organism>
<protein>
    <submittedName>
        <fullName evidence="6">Cytochrome c-type biogenesis protein CcmE</fullName>
    </submittedName>
</protein>
<keyword evidence="2" id="KW-0349">Heme</keyword>
<dbReference type="KEGG" id="rmr:Rmar_2424"/>
<keyword evidence="3" id="KW-0201">Cytochrome c-type biogenesis</keyword>
<evidence type="ECO:0000256" key="2">
    <source>
        <dbReference type="ARBA" id="ARBA00022617"/>
    </source>
</evidence>
<dbReference type="Gene3D" id="2.40.50.140">
    <property type="entry name" value="Nucleic acid-binding proteins"/>
    <property type="match status" value="1"/>
</dbReference>
<dbReference type="GO" id="GO:0020037">
    <property type="term" value="F:heme binding"/>
    <property type="evidence" value="ECO:0007669"/>
    <property type="project" value="InterPro"/>
</dbReference>
<dbReference type="GO" id="GO:0017003">
    <property type="term" value="P:protein-heme linkage"/>
    <property type="evidence" value="ECO:0007669"/>
    <property type="project" value="InterPro"/>
</dbReference>
<dbReference type="Pfam" id="PF03100">
    <property type="entry name" value="CcmE"/>
    <property type="match status" value="1"/>
</dbReference>
<dbReference type="InterPro" id="IPR004329">
    <property type="entry name" value="CcmE"/>
</dbReference>
<dbReference type="EMBL" id="CP001807">
    <property type="protein sequence ID" value="ACY49302.1"/>
    <property type="molecule type" value="Genomic_DNA"/>
</dbReference>
<reference evidence="6 7" key="1">
    <citation type="journal article" date="2009" name="Stand. Genomic Sci.">
        <title>Complete genome sequence of Rhodothermus marinus type strain (R-10).</title>
        <authorList>
            <person name="Nolan M."/>
            <person name="Tindall B.J."/>
            <person name="Pomrenke H."/>
            <person name="Lapidus A."/>
            <person name="Copeland A."/>
            <person name="Glavina Del Rio T."/>
            <person name="Lucas S."/>
            <person name="Chen F."/>
            <person name="Tice H."/>
            <person name="Cheng J.F."/>
            <person name="Saunders E."/>
            <person name="Han C."/>
            <person name="Bruce D."/>
            <person name="Goodwin L."/>
            <person name="Chain P."/>
            <person name="Pitluck S."/>
            <person name="Ovchinikova G."/>
            <person name="Pati A."/>
            <person name="Ivanova N."/>
            <person name="Mavromatis K."/>
            <person name="Chen A."/>
            <person name="Palaniappan K."/>
            <person name="Land M."/>
            <person name="Hauser L."/>
            <person name="Chang Y.J."/>
            <person name="Jeffries C.D."/>
            <person name="Brettin T."/>
            <person name="Goker M."/>
            <person name="Bristow J."/>
            <person name="Eisen J.A."/>
            <person name="Markowitz V."/>
            <person name="Hugenholtz P."/>
            <person name="Kyrpides N.C."/>
            <person name="Klenk H.P."/>
            <person name="Detter J.C."/>
        </authorList>
    </citation>
    <scope>NUCLEOTIDE SEQUENCE [LARGE SCALE GENOMIC DNA]</scope>
    <source>
        <strain evidence="7">ATCC 43812 / DSM 4252 / R-10</strain>
    </source>
</reference>
<dbReference type="HOGENOM" id="CLU_079503_3_3_10"/>
<comment type="subcellular location">
    <subcellularLocation>
        <location evidence="1">Membrane</location>
    </subcellularLocation>
</comment>
<accession>D0MF46</accession>
<name>D0MF46_RHOM4</name>
<dbReference type="OrthoDB" id="1524250at2"/>
<evidence type="ECO:0000256" key="3">
    <source>
        <dbReference type="ARBA" id="ARBA00022748"/>
    </source>
</evidence>
<evidence type="ECO:0000313" key="7">
    <source>
        <dbReference type="Proteomes" id="UP000002221"/>
    </source>
</evidence>
<evidence type="ECO:0000313" key="6">
    <source>
        <dbReference type="EMBL" id="ACY49302.1"/>
    </source>
</evidence>
<keyword evidence="4" id="KW-0472">Membrane</keyword>
<evidence type="ECO:0000256" key="5">
    <source>
        <dbReference type="SAM" id="MobiDB-lite"/>
    </source>
</evidence>
<dbReference type="GO" id="GO:0017004">
    <property type="term" value="P:cytochrome complex assembly"/>
    <property type="evidence" value="ECO:0007669"/>
    <property type="project" value="UniProtKB-KW"/>
</dbReference>
<dbReference type="GO" id="GO:0005886">
    <property type="term" value="C:plasma membrane"/>
    <property type="evidence" value="ECO:0007669"/>
    <property type="project" value="InterPro"/>
</dbReference>
<keyword evidence="2" id="KW-0479">Metal-binding</keyword>
<proteinExistence type="predicted"/>
<dbReference type="AlphaFoldDB" id="D0MF46"/>
<gene>
    <name evidence="6" type="ordered locus">Rmar_2424</name>
</gene>
<evidence type="ECO:0000256" key="1">
    <source>
        <dbReference type="ARBA" id="ARBA00004370"/>
    </source>
</evidence>
<dbReference type="Proteomes" id="UP000002221">
    <property type="component" value="Chromosome"/>
</dbReference>
<keyword evidence="7" id="KW-1185">Reference proteome</keyword>